<evidence type="ECO:0000313" key="4">
    <source>
        <dbReference type="EMBL" id="ANF59413.1"/>
    </source>
</evidence>
<evidence type="ECO:0000313" key="5">
    <source>
        <dbReference type="Proteomes" id="UP000077875"/>
    </source>
</evidence>
<dbReference type="RefSeq" id="WP_064124225.1">
    <property type="nucleotide sequence ID" value="NZ_CP015243.1"/>
</dbReference>
<dbReference type="PRINTS" id="PR00455">
    <property type="entry name" value="HTHTETR"/>
</dbReference>
<dbReference type="SUPFAM" id="SSF48498">
    <property type="entry name" value="Tetracyclin repressor-like, C-terminal domain"/>
    <property type="match status" value="1"/>
</dbReference>
<dbReference type="GO" id="GO:0003677">
    <property type="term" value="F:DNA binding"/>
    <property type="evidence" value="ECO:0007669"/>
    <property type="project" value="UniProtKB-UniRule"/>
</dbReference>
<dbReference type="Gene3D" id="1.10.10.60">
    <property type="entry name" value="Homeodomain-like"/>
    <property type="match status" value="1"/>
</dbReference>
<evidence type="ECO:0000259" key="3">
    <source>
        <dbReference type="PROSITE" id="PS50977"/>
    </source>
</evidence>
<name>A0A172YJM1_9GAMM</name>
<dbReference type="Gene3D" id="1.10.357.10">
    <property type="entry name" value="Tetracycline Repressor, domain 2"/>
    <property type="match status" value="1"/>
</dbReference>
<evidence type="ECO:0000256" key="1">
    <source>
        <dbReference type="ARBA" id="ARBA00023125"/>
    </source>
</evidence>
<feature type="DNA-binding region" description="H-T-H motif" evidence="2">
    <location>
        <begin position="21"/>
        <end position="40"/>
    </location>
</feature>
<dbReference type="InterPro" id="IPR050109">
    <property type="entry name" value="HTH-type_TetR-like_transc_reg"/>
</dbReference>
<proteinExistence type="predicted"/>
<dbReference type="AlphaFoldDB" id="A0A172YJM1"/>
<dbReference type="GO" id="GO:0045892">
    <property type="term" value="P:negative regulation of DNA-templated transcription"/>
    <property type="evidence" value="ECO:0007669"/>
    <property type="project" value="InterPro"/>
</dbReference>
<organism evidence="4 5">
    <name type="scientific">Halotalea alkalilenta</name>
    <dbReference type="NCBI Taxonomy" id="376489"/>
    <lineage>
        <taxon>Bacteria</taxon>
        <taxon>Pseudomonadati</taxon>
        <taxon>Pseudomonadota</taxon>
        <taxon>Gammaproteobacteria</taxon>
        <taxon>Oceanospirillales</taxon>
        <taxon>Halomonadaceae</taxon>
        <taxon>Halotalea</taxon>
    </lineage>
</organism>
<keyword evidence="5" id="KW-1185">Reference proteome</keyword>
<gene>
    <name evidence="4" type="ORF">A5892_00905</name>
</gene>
<dbReference type="PROSITE" id="PS50977">
    <property type="entry name" value="HTH_TETR_2"/>
    <property type="match status" value="1"/>
</dbReference>
<dbReference type="Pfam" id="PF08362">
    <property type="entry name" value="TetR_C_3"/>
    <property type="match status" value="1"/>
</dbReference>
<protein>
    <recommendedName>
        <fullName evidence="3">HTH tetR-type domain-containing protein</fullName>
    </recommendedName>
</protein>
<evidence type="ECO:0000256" key="2">
    <source>
        <dbReference type="PROSITE-ProRule" id="PRU00335"/>
    </source>
</evidence>
<dbReference type="InterPro" id="IPR001647">
    <property type="entry name" value="HTH_TetR"/>
</dbReference>
<keyword evidence="1 2" id="KW-0238">DNA-binding</keyword>
<dbReference type="PANTHER" id="PTHR30328">
    <property type="entry name" value="TRANSCRIPTIONAL REPRESSOR"/>
    <property type="match status" value="1"/>
</dbReference>
<dbReference type="InterPro" id="IPR013573">
    <property type="entry name" value="Tscrpt_reg_YcdC_C"/>
</dbReference>
<dbReference type="SUPFAM" id="SSF46689">
    <property type="entry name" value="Homeodomain-like"/>
    <property type="match status" value="1"/>
</dbReference>
<accession>A0A172YJM1</accession>
<feature type="domain" description="HTH tetR-type" evidence="3">
    <location>
        <begin position="1"/>
        <end position="58"/>
    </location>
</feature>
<reference evidence="4 5" key="1">
    <citation type="submission" date="2016-04" db="EMBL/GenBank/DDBJ databases">
        <title>Complete Genome Sequence of Halotalea alkalilenta IHB B 13600.</title>
        <authorList>
            <person name="Swarnkar M.K."/>
            <person name="Sharma A."/>
            <person name="Kaushal K."/>
            <person name="Soni R."/>
            <person name="Rana S."/>
            <person name="Singh A.K."/>
            <person name="Gulati A."/>
        </authorList>
    </citation>
    <scope>NUCLEOTIDE SEQUENCE [LARGE SCALE GENOMIC DNA]</scope>
    <source>
        <strain evidence="4 5">IHB B 13600</strain>
    </source>
</reference>
<dbReference type="Proteomes" id="UP000077875">
    <property type="component" value="Chromosome"/>
</dbReference>
<dbReference type="Pfam" id="PF00440">
    <property type="entry name" value="TetR_N"/>
    <property type="match status" value="1"/>
</dbReference>
<dbReference type="KEGG" id="haa:A5892_00905"/>
<dbReference type="InterPro" id="IPR036271">
    <property type="entry name" value="Tet_transcr_reg_TetR-rel_C_sf"/>
</dbReference>
<dbReference type="EMBL" id="CP015243">
    <property type="protein sequence ID" value="ANF59413.1"/>
    <property type="molecule type" value="Genomic_DNA"/>
</dbReference>
<dbReference type="PANTHER" id="PTHR30328:SF54">
    <property type="entry name" value="HTH-TYPE TRANSCRIPTIONAL REPRESSOR SCO4008"/>
    <property type="match status" value="1"/>
</dbReference>
<sequence length="195" mass="22271">MAAIQDAAIIEFSQQGFTGASTQAIAERAGLTKSQLHYYIDGKESLFDEILSHLLEIWAELSEFDEHHADPAKALTRYVRRKLEFSLEQPELSRIFTTEMLSGGHRLKRHWPRMIELCERKLMVIDGWIAEGKLVPMNSRLLLMHIWALTQYYADYALQAEKMLGEPLDTPPRRAELIDELSAFVLRGCGIAPLT</sequence>
<dbReference type="InterPro" id="IPR009057">
    <property type="entry name" value="Homeodomain-like_sf"/>
</dbReference>